<dbReference type="AlphaFoldDB" id="A0A6I9UE81"/>
<feature type="transmembrane region" description="Helical" evidence="2">
    <location>
        <begin position="20"/>
        <end position="37"/>
    </location>
</feature>
<feature type="compositionally biased region" description="Polar residues" evidence="1">
    <location>
        <begin position="256"/>
        <end position="265"/>
    </location>
</feature>
<keyword evidence="2" id="KW-0812">Transmembrane</keyword>
<dbReference type="PANTHER" id="PTHR33700:SF4">
    <property type="entry name" value="MYB-LIKE PROTEIN X"/>
    <property type="match status" value="1"/>
</dbReference>
<feature type="compositionally biased region" description="Basic and acidic residues" evidence="1">
    <location>
        <begin position="449"/>
        <end position="458"/>
    </location>
</feature>
<feature type="compositionally biased region" description="Polar residues" evidence="1">
    <location>
        <begin position="274"/>
        <end position="313"/>
    </location>
</feature>
<evidence type="ECO:0000313" key="5">
    <source>
        <dbReference type="RefSeq" id="XP_011092475.1"/>
    </source>
</evidence>
<feature type="compositionally biased region" description="Basic and acidic residues" evidence="1">
    <location>
        <begin position="177"/>
        <end position="196"/>
    </location>
</feature>
<feature type="region of interest" description="Disordered" evidence="1">
    <location>
        <begin position="422"/>
        <end position="476"/>
    </location>
</feature>
<feature type="compositionally biased region" description="Basic and acidic residues" evidence="1">
    <location>
        <begin position="238"/>
        <end position="255"/>
    </location>
</feature>
<feature type="compositionally biased region" description="Basic and acidic residues" evidence="1">
    <location>
        <begin position="126"/>
        <end position="139"/>
    </location>
</feature>
<evidence type="ECO:0000256" key="2">
    <source>
        <dbReference type="SAM" id="Phobius"/>
    </source>
</evidence>
<accession>A0A6I9UE81</accession>
<gene>
    <name evidence="4 5" type="primary">LOC105172654</name>
</gene>
<feature type="compositionally biased region" description="Basic and acidic residues" evidence="1">
    <location>
        <begin position="102"/>
        <end position="116"/>
    </location>
</feature>
<dbReference type="Proteomes" id="UP000504604">
    <property type="component" value="Linkage group LG10"/>
</dbReference>
<evidence type="ECO:0000313" key="4">
    <source>
        <dbReference type="RefSeq" id="XP_011092474.1"/>
    </source>
</evidence>
<dbReference type="PANTHER" id="PTHR33700">
    <property type="entry name" value="MYB-LIKE PROTEIN X"/>
    <property type="match status" value="1"/>
</dbReference>
<feature type="compositionally biased region" description="Basic and acidic residues" evidence="1">
    <location>
        <begin position="154"/>
        <end position="171"/>
    </location>
</feature>
<dbReference type="Gramene" id="SIN_1026140.t">
    <property type="protein sequence ID" value="SIN_1026140.t.cds1"/>
    <property type="gene ID" value="SIN_1026140"/>
</dbReference>
<evidence type="ECO:0000256" key="1">
    <source>
        <dbReference type="SAM" id="MobiDB-lite"/>
    </source>
</evidence>
<keyword evidence="2" id="KW-1133">Transmembrane helix</keyword>
<dbReference type="GeneID" id="105172654"/>
<evidence type="ECO:0000313" key="3">
    <source>
        <dbReference type="Proteomes" id="UP000504604"/>
    </source>
</evidence>
<dbReference type="KEGG" id="sind:105172654"/>
<feature type="compositionally biased region" description="Acidic residues" evidence="1">
    <location>
        <begin position="140"/>
        <end position="153"/>
    </location>
</feature>
<organism evidence="5">
    <name type="scientific">Sesamum indicum</name>
    <name type="common">Oriental sesame</name>
    <name type="synonym">Sesamum orientale</name>
    <dbReference type="NCBI Taxonomy" id="4182"/>
    <lineage>
        <taxon>Eukaryota</taxon>
        <taxon>Viridiplantae</taxon>
        <taxon>Streptophyta</taxon>
        <taxon>Embryophyta</taxon>
        <taxon>Tracheophyta</taxon>
        <taxon>Spermatophyta</taxon>
        <taxon>Magnoliopsida</taxon>
        <taxon>eudicotyledons</taxon>
        <taxon>Gunneridae</taxon>
        <taxon>Pentapetalae</taxon>
        <taxon>asterids</taxon>
        <taxon>lamiids</taxon>
        <taxon>Lamiales</taxon>
        <taxon>Pedaliaceae</taxon>
        <taxon>Sesamum</taxon>
    </lineage>
</organism>
<keyword evidence="2" id="KW-0472">Membrane</keyword>
<dbReference type="OrthoDB" id="1306415at2759"/>
<feature type="compositionally biased region" description="Polar residues" evidence="1">
    <location>
        <begin position="351"/>
        <end position="379"/>
    </location>
</feature>
<sequence>MYRQSSSRNQRSKGIKVKHFLRIGLFLAVCFWLIYQAKHSHDKKKEFDENDAKASLHIRSSGGFIKLGRKDVHPRGEETMTKNQQHDEAVEEEETSEEEVDESKHEEERPEDKKVEEEEDEIDEHELEKLDIEVDRGEDFVDDEERGDVVENETEGKTLDDANDQIEKESSAEDADRDEHDRSMHEARVEPYKADDASSAVTHDTHTETAENEDERIRNSNEEQEKRGSNVEETSNGEIRKQLEVEGGEVAKDDNPTNITTSGPKENNFEKSENGSSPNNTFSQVLNDKLETSNNSTEVTTHNPDLSLQNVTMSDDKGIVNEGAPTEGSNLQSIAFKEANYSTLDVEKNPPGSNSTSHSKSQGAESNFREFSNPYNNTDSSASIKIARSEVSAEAVINTGSATEKNEATEAKKSDIFDGANEVLESAISENPGEVQADPIDSSDSSNSLEEKDVRTDLDMLPEIQTEGTENEDVAE</sequence>
<protein>
    <submittedName>
        <fullName evidence="4 5">RNA polymerase-associated protein LEO1</fullName>
    </submittedName>
</protein>
<feature type="region of interest" description="Disordered" evidence="1">
    <location>
        <begin position="67"/>
        <end position="379"/>
    </location>
</feature>
<feature type="compositionally biased region" description="Acidic residues" evidence="1">
    <location>
        <begin position="89"/>
        <end position="101"/>
    </location>
</feature>
<feature type="compositionally biased region" description="Basic and acidic residues" evidence="1">
    <location>
        <begin position="68"/>
        <end position="88"/>
    </location>
</feature>
<dbReference type="RefSeq" id="XP_011092474.1">
    <property type="nucleotide sequence ID" value="XM_011094172.2"/>
</dbReference>
<keyword evidence="3" id="KW-1185">Reference proteome</keyword>
<feature type="compositionally biased region" description="Basic and acidic residues" evidence="1">
    <location>
        <begin position="203"/>
        <end position="230"/>
    </location>
</feature>
<dbReference type="RefSeq" id="XP_011092475.1">
    <property type="nucleotide sequence ID" value="XM_011094173.2"/>
</dbReference>
<reference evidence="5" key="1">
    <citation type="submission" date="2022-04" db="UniProtKB">
        <authorList>
            <consortium name="RefSeq"/>
        </authorList>
    </citation>
    <scope>IDENTIFICATION</scope>
</reference>
<name>A0A6I9UE81_SESIN</name>
<proteinExistence type="predicted"/>